<evidence type="ECO:0000259" key="1">
    <source>
        <dbReference type="Pfam" id="PF23921"/>
    </source>
</evidence>
<keyword evidence="3" id="KW-1185">Reference proteome</keyword>
<protein>
    <recommendedName>
        <fullName evidence="1">DUF7260 domain-containing protein</fullName>
    </recommendedName>
</protein>
<name>A0ABU2G7T7_9EURY</name>
<evidence type="ECO:0000313" key="3">
    <source>
        <dbReference type="Proteomes" id="UP001254813"/>
    </source>
</evidence>
<dbReference type="Pfam" id="PF23921">
    <property type="entry name" value="DUF7260"/>
    <property type="match status" value="1"/>
</dbReference>
<dbReference type="RefSeq" id="WP_310930819.1">
    <property type="nucleotide sequence ID" value="NZ_JAMQOQ010000009.1"/>
</dbReference>
<feature type="domain" description="DUF7260" evidence="1">
    <location>
        <begin position="10"/>
        <end position="248"/>
    </location>
</feature>
<dbReference type="InterPro" id="IPR055684">
    <property type="entry name" value="DUF7260"/>
</dbReference>
<sequence>MTTEEPSWPTYLDAALESVRRERREVERECQAFRRFRKRTQSLKTDPPQIEQISGGAHQRFSSAQPSVRDVIEPYYRETVMAVDHYDDVYGDSFETSISAEFGADVLLLISEAMSFSQVIKQRLLGAAQQCIDRRRVFIETLETESVMFKDAQSTIQTIRNTVVEIDDEDLRDLSVTQLTSRQETLQSLTRKCEEWLQRRQEQIHVRRSERSSGERDYTTLCSYLYEPLDVDHPILATFVEVMEIIRGREGHILRMLG</sequence>
<reference evidence="2 3" key="1">
    <citation type="submission" date="2022-06" db="EMBL/GenBank/DDBJ databases">
        <title>Halogeometricum sp. a new haloarchaeum isolate from saline soil.</title>
        <authorList>
            <person name="Strakova D."/>
            <person name="Galisteo C."/>
            <person name="Sanchez-Porro C."/>
            <person name="Ventosa A."/>
        </authorList>
    </citation>
    <scope>NUCLEOTIDE SEQUENCE [LARGE SCALE GENOMIC DNA]</scope>
    <source>
        <strain evidence="3">S3BR25-2</strain>
    </source>
</reference>
<dbReference type="EMBL" id="JAMQOQ010000009">
    <property type="protein sequence ID" value="MDS0296883.1"/>
    <property type="molecule type" value="Genomic_DNA"/>
</dbReference>
<accession>A0ABU2G7T7</accession>
<evidence type="ECO:0000313" key="2">
    <source>
        <dbReference type="EMBL" id="MDS0296883.1"/>
    </source>
</evidence>
<dbReference type="Proteomes" id="UP001254813">
    <property type="component" value="Unassembled WGS sequence"/>
</dbReference>
<proteinExistence type="predicted"/>
<gene>
    <name evidence="2" type="ORF">NDI79_22195</name>
</gene>
<comment type="caution">
    <text evidence="2">The sequence shown here is derived from an EMBL/GenBank/DDBJ whole genome shotgun (WGS) entry which is preliminary data.</text>
</comment>
<organism evidence="2 3">
    <name type="scientific">Halogeometricum luteum</name>
    <dbReference type="NCBI Taxonomy" id="2950537"/>
    <lineage>
        <taxon>Archaea</taxon>
        <taxon>Methanobacteriati</taxon>
        <taxon>Methanobacteriota</taxon>
        <taxon>Stenosarchaea group</taxon>
        <taxon>Halobacteria</taxon>
        <taxon>Halobacteriales</taxon>
        <taxon>Haloferacaceae</taxon>
        <taxon>Halogeometricum</taxon>
    </lineage>
</organism>